<dbReference type="Proteomes" id="UP000828390">
    <property type="component" value="Unassembled WGS sequence"/>
</dbReference>
<dbReference type="EMBL" id="JAIWYP010000013">
    <property type="protein sequence ID" value="KAH3720130.1"/>
    <property type="molecule type" value="Genomic_DNA"/>
</dbReference>
<protein>
    <submittedName>
        <fullName evidence="1">Uncharacterized protein</fullName>
    </submittedName>
</protein>
<reference evidence="1" key="1">
    <citation type="journal article" date="2019" name="bioRxiv">
        <title>The Genome of the Zebra Mussel, Dreissena polymorpha: A Resource for Invasive Species Research.</title>
        <authorList>
            <person name="McCartney M.A."/>
            <person name="Auch B."/>
            <person name="Kono T."/>
            <person name="Mallez S."/>
            <person name="Zhang Y."/>
            <person name="Obille A."/>
            <person name="Becker A."/>
            <person name="Abrahante J.E."/>
            <person name="Garbe J."/>
            <person name="Badalamenti J.P."/>
            <person name="Herman A."/>
            <person name="Mangelson H."/>
            <person name="Liachko I."/>
            <person name="Sullivan S."/>
            <person name="Sone E.D."/>
            <person name="Koren S."/>
            <person name="Silverstein K.A.T."/>
            <person name="Beckman K.B."/>
            <person name="Gohl D.M."/>
        </authorList>
    </citation>
    <scope>NUCLEOTIDE SEQUENCE</scope>
    <source>
        <strain evidence="1">Duluth1</strain>
        <tissue evidence="1">Whole animal</tissue>
    </source>
</reference>
<reference evidence="1" key="2">
    <citation type="submission" date="2020-11" db="EMBL/GenBank/DDBJ databases">
        <authorList>
            <person name="McCartney M.A."/>
            <person name="Auch B."/>
            <person name="Kono T."/>
            <person name="Mallez S."/>
            <person name="Becker A."/>
            <person name="Gohl D.M."/>
            <person name="Silverstein K.A.T."/>
            <person name="Koren S."/>
            <person name="Bechman K.B."/>
            <person name="Herman A."/>
            <person name="Abrahante J.E."/>
            <person name="Garbe J."/>
        </authorList>
    </citation>
    <scope>NUCLEOTIDE SEQUENCE</scope>
    <source>
        <strain evidence="1">Duluth1</strain>
        <tissue evidence="1">Whole animal</tissue>
    </source>
</reference>
<gene>
    <name evidence="1" type="ORF">DPMN_063023</name>
</gene>
<evidence type="ECO:0000313" key="2">
    <source>
        <dbReference type="Proteomes" id="UP000828390"/>
    </source>
</evidence>
<keyword evidence="2" id="KW-1185">Reference proteome</keyword>
<organism evidence="1 2">
    <name type="scientific">Dreissena polymorpha</name>
    <name type="common">Zebra mussel</name>
    <name type="synonym">Mytilus polymorpha</name>
    <dbReference type="NCBI Taxonomy" id="45954"/>
    <lineage>
        <taxon>Eukaryota</taxon>
        <taxon>Metazoa</taxon>
        <taxon>Spiralia</taxon>
        <taxon>Lophotrochozoa</taxon>
        <taxon>Mollusca</taxon>
        <taxon>Bivalvia</taxon>
        <taxon>Autobranchia</taxon>
        <taxon>Heteroconchia</taxon>
        <taxon>Euheterodonta</taxon>
        <taxon>Imparidentia</taxon>
        <taxon>Neoheterodontei</taxon>
        <taxon>Myida</taxon>
        <taxon>Dreissenoidea</taxon>
        <taxon>Dreissenidae</taxon>
        <taxon>Dreissena</taxon>
    </lineage>
</organism>
<evidence type="ECO:0000313" key="1">
    <source>
        <dbReference type="EMBL" id="KAH3720130.1"/>
    </source>
</evidence>
<dbReference type="AlphaFoldDB" id="A0A9D4CA79"/>
<comment type="caution">
    <text evidence="1">The sequence shown here is derived from an EMBL/GenBank/DDBJ whole genome shotgun (WGS) entry which is preliminary data.</text>
</comment>
<sequence>MQSVWLLKQTERGPLSPSLFVARVASFLLPWLSTWRIVWEPLPHTSTLSSDVTCTQAGLSNSSSTKMERTDPSLARVRSLFWEWFVTYNLSPVGLTAQLHTSKQNT</sequence>
<name>A0A9D4CA79_DREPO</name>
<proteinExistence type="predicted"/>
<accession>A0A9D4CA79</accession>